<name>A0AAP9MJ40_CLOIN</name>
<evidence type="ECO:0000256" key="1">
    <source>
        <dbReference type="ARBA" id="ARBA00022679"/>
    </source>
</evidence>
<dbReference type="GeneID" id="61927776"/>
<dbReference type="PANTHER" id="PTHR36449:SF1">
    <property type="entry name" value="ACETYLTRANSFERASE"/>
    <property type="match status" value="1"/>
</dbReference>
<accession>A0AAP9MJ40</accession>
<dbReference type="RefSeq" id="WP_050804753.1">
    <property type="nucleotide sequence ID" value="NZ_BAAACC010000023.1"/>
</dbReference>
<sequence>MELQIIQLCDLLNEFGEESVRDILADFLCPLNEDVEFFLKHKAILFENMDKSRTYLVFGIDDAKMILVAYFSLTSLPIVFDNSISNKRKKAILRTGFEANSQLSAILIGQFGKNYKNCYNLLITGKDLFDLTMHKVLQVHKLIGGRIIYLECENRPKLRAFYEKVGFELYTDDNGDPIISDTGLLTYMISTKNISLDKYDVRERIHEIMVTA</sequence>
<evidence type="ECO:0000313" key="3">
    <source>
        <dbReference type="EMBL" id="QJA04461.1"/>
    </source>
</evidence>
<evidence type="ECO:0000313" key="4">
    <source>
        <dbReference type="Proteomes" id="UP000503330"/>
    </source>
</evidence>
<dbReference type="AlphaFoldDB" id="A0AAP9MJ40"/>
<organism evidence="3 4">
    <name type="scientific">Clostridium innocuum</name>
    <dbReference type="NCBI Taxonomy" id="1522"/>
    <lineage>
        <taxon>Bacteria</taxon>
        <taxon>Bacillati</taxon>
        <taxon>Bacillota</taxon>
        <taxon>Clostridia</taxon>
        <taxon>Eubacteriales</taxon>
        <taxon>Clostridiaceae</taxon>
        <taxon>Clostridium</taxon>
    </lineage>
</organism>
<proteinExistence type="predicted"/>
<dbReference type="GO" id="GO:0016746">
    <property type="term" value="F:acyltransferase activity"/>
    <property type="evidence" value="ECO:0007669"/>
    <property type="project" value="UniProtKB-KW"/>
</dbReference>
<keyword evidence="1" id="KW-0808">Transferase</keyword>
<protein>
    <submittedName>
        <fullName evidence="3">N-acetyltransferase</fullName>
    </submittedName>
</protein>
<reference evidence="3 4" key="1">
    <citation type="submission" date="2020-02" db="EMBL/GenBank/DDBJ databases">
        <authorList>
            <person name="Kociolek L.K."/>
            <person name="Ozer E.A."/>
        </authorList>
    </citation>
    <scope>NUCLEOTIDE SEQUENCE [LARGE SCALE GENOMIC DNA]</scope>
    <source>
        <strain evidence="3 4">ATCC 14501</strain>
    </source>
</reference>
<gene>
    <name evidence="3" type="ORF">G4D54_19525</name>
</gene>
<dbReference type="Gene3D" id="3.40.630.30">
    <property type="match status" value="1"/>
</dbReference>
<evidence type="ECO:0000256" key="2">
    <source>
        <dbReference type="ARBA" id="ARBA00023315"/>
    </source>
</evidence>
<dbReference type="PANTHER" id="PTHR36449">
    <property type="entry name" value="ACETYLTRANSFERASE-RELATED"/>
    <property type="match status" value="1"/>
</dbReference>
<keyword evidence="2" id="KW-0012">Acyltransferase</keyword>
<dbReference type="EMBL" id="CP048838">
    <property type="protein sequence ID" value="QJA04461.1"/>
    <property type="molecule type" value="Genomic_DNA"/>
</dbReference>
<dbReference type="Proteomes" id="UP000503330">
    <property type="component" value="Chromosome"/>
</dbReference>